<evidence type="ECO:0000313" key="2">
    <source>
        <dbReference type="Proteomes" id="UP000613075"/>
    </source>
</evidence>
<comment type="caution">
    <text evidence="1">The sequence shown here is derived from an EMBL/GenBank/DDBJ whole genome shotgun (WGS) entry which is preliminary data.</text>
</comment>
<evidence type="ECO:0000313" key="1">
    <source>
        <dbReference type="EMBL" id="MBE8592036.1"/>
    </source>
</evidence>
<evidence type="ECO:0008006" key="3">
    <source>
        <dbReference type="Google" id="ProtNLM"/>
    </source>
</evidence>
<keyword evidence="2" id="KW-1185">Reference proteome</keyword>
<name>A0ABR9STM5_9PSED</name>
<reference evidence="1 2" key="1">
    <citation type="submission" date="2020-10" db="EMBL/GenBank/DDBJ databases">
        <title>The draft genomes of Cyclamen pathogen Pseudomonas sp.</title>
        <authorList>
            <person name="Fujikawa T."/>
            <person name="Sawada H."/>
        </authorList>
    </citation>
    <scope>NUCLEOTIDE SEQUENCE [LARGE SCALE GENOMIC DNA]</scope>
    <source>
        <strain evidence="1 2">MAFF 301449</strain>
    </source>
</reference>
<dbReference type="Proteomes" id="UP000613075">
    <property type="component" value="Unassembled WGS sequence"/>
</dbReference>
<proteinExistence type="predicted"/>
<protein>
    <recommendedName>
        <fullName evidence="3">Four helix bundle protein</fullName>
    </recommendedName>
</protein>
<gene>
    <name evidence="1" type="ORF">IQK56_14455</name>
</gene>
<sequence>MLSNKRVDYAAERYSFEMKLLNTSYSSFLALCKDLKESGSAKGDRLYAALTTQYSLLKDSGSLAKLETVTRFTIQVREAAYAISELLRKGTK</sequence>
<organism evidence="1 2">
    <name type="scientific">Pseudomonas cyclaminis</name>
    <dbReference type="NCBI Taxonomy" id="2781239"/>
    <lineage>
        <taxon>Bacteria</taxon>
        <taxon>Pseudomonadati</taxon>
        <taxon>Pseudomonadota</taxon>
        <taxon>Gammaproteobacteria</taxon>
        <taxon>Pseudomonadales</taxon>
        <taxon>Pseudomonadaceae</taxon>
        <taxon>Pseudomonas</taxon>
    </lineage>
</organism>
<dbReference type="EMBL" id="JADDUM010000103">
    <property type="protein sequence ID" value="MBE8592036.1"/>
    <property type="molecule type" value="Genomic_DNA"/>
</dbReference>
<dbReference type="RefSeq" id="WP_193863012.1">
    <property type="nucleotide sequence ID" value="NZ_JADDUM010000103.1"/>
</dbReference>
<accession>A0ABR9STM5</accession>